<sequence>MSATFSFPISALTFRSMALLIVDILFMEGISGFSEGIDDAAAKDANNTSDGKIPRLGFLEPPLFRRVFITPI</sequence>
<evidence type="ECO:0000313" key="1">
    <source>
        <dbReference type="EMBL" id="QHS81589.1"/>
    </source>
</evidence>
<dbReference type="AlphaFoldDB" id="A0A6C0AP50"/>
<protein>
    <submittedName>
        <fullName evidence="1">Uncharacterized protein</fullName>
    </submittedName>
</protein>
<organism evidence="1">
    <name type="scientific">viral metagenome</name>
    <dbReference type="NCBI Taxonomy" id="1070528"/>
    <lineage>
        <taxon>unclassified sequences</taxon>
        <taxon>metagenomes</taxon>
        <taxon>organismal metagenomes</taxon>
    </lineage>
</organism>
<accession>A0A6C0AP50</accession>
<reference evidence="1" key="1">
    <citation type="journal article" date="2020" name="Nature">
        <title>Giant virus diversity and host interactions through global metagenomics.</title>
        <authorList>
            <person name="Schulz F."/>
            <person name="Roux S."/>
            <person name="Paez-Espino D."/>
            <person name="Jungbluth S."/>
            <person name="Walsh D.A."/>
            <person name="Denef V.J."/>
            <person name="McMahon K.D."/>
            <person name="Konstantinidis K.T."/>
            <person name="Eloe-Fadrosh E.A."/>
            <person name="Kyrpides N.C."/>
            <person name="Woyke T."/>
        </authorList>
    </citation>
    <scope>NUCLEOTIDE SEQUENCE</scope>
    <source>
        <strain evidence="1">GVMAG-S-1101164-72</strain>
    </source>
</reference>
<dbReference type="EMBL" id="MN740758">
    <property type="protein sequence ID" value="QHS81589.1"/>
    <property type="molecule type" value="Genomic_DNA"/>
</dbReference>
<name>A0A6C0AP50_9ZZZZ</name>
<proteinExistence type="predicted"/>